<feature type="compositionally biased region" description="Basic and acidic residues" evidence="1">
    <location>
        <begin position="26"/>
        <end position="44"/>
    </location>
</feature>
<comment type="caution">
    <text evidence="2">The sequence shown here is derived from an EMBL/GenBank/DDBJ whole genome shotgun (WGS) entry which is preliminary data.</text>
</comment>
<gene>
    <name evidence="2" type="ORF">ACFQPE_17560</name>
</gene>
<protein>
    <submittedName>
        <fullName evidence="2">Uncharacterized protein</fullName>
    </submittedName>
</protein>
<evidence type="ECO:0000256" key="1">
    <source>
        <dbReference type="SAM" id="MobiDB-lite"/>
    </source>
</evidence>
<keyword evidence="3" id="KW-1185">Reference proteome</keyword>
<dbReference type="AlphaFoldDB" id="A0ABD6AFI2"/>
<reference evidence="2 3" key="1">
    <citation type="journal article" date="2019" name="Int. J. Syst. Evol. Microbiol.">
        <title>The Global Catalogue of Microorganisms (GCM) 10K type strain sequencing project: providing services to taxonomists for standard genome sequencing and annotation.</title>
        <authorList>
            <consortium name="The Broad Institute Genomics Platform"/>
            <consortium name="The Broad Institute Genome Sequencing Center for Infectious Disease"/>
            <person name="Wu L."/>
            <person name="Ma J."/>
        </authorList>
    </citation>
    <scope>NUCLEOTIDE SEQUENCE [LARGE SCALE GENOMIC DNA]</scope>
    <source>
        <strain evidence="2 3">PSR21</strain>
    </source>
</reference>
<organism evidence="2 3">
    <name type="scientific">Halomarina halobia</name>
    <dbReference type="NCBI Taxonomy" id="3033386"/>
    <lineage>
        <taxon>Archaea</taxon>
        <taxon>Methanobacteriati</taxon>
        <taxon>Methanobacteriota</taxon>
        <taxon>Stenosarchaea group</taxon>
        <taxon>Halobacteria</taxon>
        <taxon>Halobacteriales</taxon>
        <taxon>Natronomonadaceae</taxon>
        <taxon>Halomarina</taxon>
    </lineage>
</organism>
<dbReference type="EMBL" id="JBHTBF010000003">
    <property type="protein sequence ID" value="MFC7318583.1"/>
    <property type="molecule type" value="Genomic_DNA"/>
</dbReference>
<name>A0ABD6AFI2_9EURY</name>
<feature type="region of interest" description="Disordered" evidence="1">
    <location>
        <begin position="1"/>
        <end position="44"/>
    </location>
</feature>
<dbReference type="RefSeq" id="WP_276306576.1">
    <property type="nucleotide sequence ID" value="NZ_CP119993.1"/>
</dbReference>
<evidence type="ECO:0000313" key="3">
    <source>
        <dbReference type="Proteomes" id="UP001596547"/>
    </source>
</evidence>
<dbReference type="GeneID" id="79317228"/>
<accession>A0ABD6AFI2</accession>
<sequence>MEISDVAPYPTSSALESPASDTDAALAERDDVSLNERPLHDFER</sequence>
<evidence type="ECO:0000313" key="2">
    <source>
        <dbReference type="EMBL" id="MFC7318583.1"/>
    </source>
</evidence>
<proteinExistence type="predicted"/>
<dbReference type="Proteomes" id="UP001596547">
    <property type="component" value="Unassembled WGS sequence"/>
</dbReference>